<evidence type="ECO:0000256" key="1">
    <source>
        <dbReference type="ARBA" id="ARBA00022723"/>
    </source>
</evidence>
<gene>
    <name evidence="4" type="ORF">H5P28_02640</name>
</gene>
<dbReference type="Proteomes" id="UP000546464">
    <property type="component" value="Unassembled WGS sequence"/>
</dbReference>
<dbReference type="Gene3D" id="3.40.225.10">
    <property type="entry name" value="Class II aldolase/adducin N-terminal domain"/>
    <property type="match status" value="1"/>
</dbReference>
<dbReference type="SMART" id="SM01007">
    <property type="entry name" value="Aldolase_II"/>
    <property type="match status" value="1"/>
</dbReference>
<keyword evidence="1" id="KW-0479">Metal-binding</keyword>
<evidence type="ECO:0000259" key="3">
    <source>
        <dbReference type="SMART" id="SM01007"/>
    </source>
</evidence>
<protein>
    <submittedName>
        <fullName evidence="4">Class II aldolase/adducin family protein</fullName>
    </submittedName>
</protein>
<proteinExistence type="predicted"/>
<sequence>MKKVYTARDIAEIVAAGGDVTAIPTNAVVTPSARDAIREALKKGHTGKATAAAAKPAEPMVPDYEYHWVKGNDPKTPEAIQAFFNSPEIQVLKERMCDMGRRIWARSFCDGNGGNITIRVGDNLVLCTPTLISKGYIQPDEICMVDMDGKQVAGTRKRTSECNTHLAIMKATPEAKSCVHAHPIYATAFAVCGMVPPTCLIPEPEVFLGQIGLAPYETPGTPEMAETVGRLAPDHQSILMENHGVIVWGKDVEDAYWKMENTESYCQTVYVASQLGGMKTYGPQKLKDLMNIRTSLGMPEKRSDWKECELCDNAEFRPGVVCQADTGVINPMNFKPGGKDETEALVQKVTDMIMKQLGS</sequence>
<feature type="domain" description="Class II aldolase/adducin N-terminal" evidence="3">
    <location>
        <begin position="94"/>
        <end position="270"/>
    </location>
</feature>
<dbReference type="RefSeq" id="WP_185674144.1">
    <property type="nucleotide sequence ID" value="NZ_JACHVB010000012.1"/>
</dbReference>
<dbReference type="PANTHER" id="PTHR22789:SF0">
    <property type="entry name" value="3-OXO-TETRONATE 4-PHOSPHATE DECARBOXYLASE-RELATED"/>
    <property type="match status" value="1"/>
</dbReference>
<keyword evidence="5" id="KW-1185">Reference proteome</keyword>
<dbReference type="InterPro" id="IPR036409">
    <property type="entry name" value="Aldolase_II/adducin_N_sf"/>
</dbReference>
<dbReference type="GO" id="GO:0046872">
    <property type="term" value="F:metal ion binding"/>
    <property type="evidence" value="ECO:0007669"/>
    <property type="project" value="UniProtKB-KW"/>
</dbReference>
<dbReference type="PANTHER" id="PTHR22789">
    <property type="entry name" value="FUCULOSE PHOSPHATE ALDOLASE"/>
    <property type="match status" value="1"/>
</dbReference>
<name>A0A842HA21_9BACT</name>
<comment type="caution">
    <text evidence="4">The sequence shown here is derived from an EMBL/GenBank/DDBJ whole genome shotgun (WGS) entry which is preliminary data.</text>
</comment>
<dbReference type="InterPro" id="IPR050197">
    <property type="entry name" value="Aldolase_class_II_sugar_metab"/>
</dbReference>
<dbReference type="SUPFAM" id="SSF53639">
    <property type="entry name" value="AraD/HMP-PK domain-like"/>
    <property type="match status" value="1"/>
</dbReference>
<evidence type="ECO:0000313" key="5">
    <source>
        <dbReference type="Proteomes" id="UP000546464"/>
    </source>
</evidence>
<reference evidence="4 5" key="1">
    <citation type="submission" date="2020-07" db="EMBL/GenBank/DDBJ databases">
        <authorList>
            <person name="Feng X."/>
        </authorList>
    </citation>
    <scope>NUCLEOTIDE SEQUENCE [LARGE SCALE GENOMIC DNA]</scope>
    <source>
        <strain evidence="4 5">JCM31066</strain>
    </source>
</reference>
<evidence type="ECO:0000256" key="2">
    <source>
        <dbReference type="ARBA" id="ARBA00023239"/>
    </source>
</evidence>
<dbReference type="AlphaFoldDB" id="A0A842HA21"/>
<evidence type="ECO:0000313" key="4">
    <source>
        <dbReference type="EMBL" id="MBC2593150.1"/>
    </source>
</evidence>
<dbReference type="GO" id="GO:0016832">
    <property type="term" value="F:aldehyde-lyase activity"/>
    <property type="evidence" value="ECO:0007669"/>
    <property type="project" value="TreeGrafter"/>
</dbReference>
<accession>A0A842HA21</accession>
<dbReference type="EMBL" id="JACHVB010000012">
    <property type="protein sequence ID" value="MBC2593150.1"/>
    <property type="molecule type" value="Genomic_DNA"/>
</dbReference>
<dbReference type="GO" id="GO:0019323">
    <property type="term" value="P:pentose catabolic process"/>
    <property type="evidence" value="ECO:0007669"/>
    <property type="project" value="TreeGrafter"/>
</dbReference>
<dbReference type="InterPro" id="IPR001303">
    <property type="entry name" value="Aldolase_II/adducin_N"/>
</dbReference>
<organism evidence="4 5">
    <name type="scientific">Ruficoccus amylovorans</name>
    <dbReference type="NCBI Taxonomy" id="1804625"/>
    <lineage>
        <taxon>Bacteria</taxon>
        <taxon>Pseudomonadati</taxon>
        <taxon>Verrucomicrobiota</taxon>
        <taxon>Opitutia</taxon>
        <taxon>Puniceicoccales</taxon>
        <taxon>Cerasicoccaceae</taxon>
        <taxon>Ruficoccus</taxon>
    </lineage>
</organism>
<keyword evidence="2" id="KW-0456">Lyase</keyword>
<dbReference type="Pfam" id="PF00596">
    <property type="entry name" value="Aldolase_II"/>
    <property type="match status" value="1"/>
</dbReference>
<dbReference type="GO" id="GO:0005829">
    <property type="term" value="C:cytosol"/>
    <property type="evidence" value="ECO:0007669"/>
    <property type="project" value="TreeGrafter"/>
</dbReference>